<evidence type="ECO:0000259" key="1">
    <source>
        <dbReference type="Pfam" id="PF20472"/>
    </source>
</evidence>
<evidence type="ECO:0000313" key="2">
    <source>
        <dbReference type="EMBL" id="MDE1358168.1"/>
    </source>
</evidence>
<dbReference type="Pfam" id="PF20472">
    <property type="entry name" value="PDDEXK_11"/>
    <property type="match status" value="1"/>
</dbReference>
<gene>
    <name evidence="2" type="ORF">L9W73_12735</name>
</gene>
<accession>A0A9X4FHE3</accession>
<dbReference type="AlphaFoldDB" id="A0A9X4FHE3"/>
<reference evidence="2" key="1">
    <citation type="submission" date="2022-02" db="EMBL/GenBank/DDBJ databases">
        <title>Emergence and expansion in Europe of a Vibrio aestuarianus clonal complex pathogenic for oysters.</title>
        <authorList>
            <person name="Mesnil A."/>
            <person name="Travers M.-A."/>
        </authorList>
    </citation>
    <scope>NUCLEOTIDE SEQUENCE</scope>
    <source>
        <strain evidence="2">151-ITT-15-cp-1</strain>
    </source>
</reference>
<proteinExistence type="predicted"/>
<dbReference type="InterPro" id="IPR046821">
    <property type="entry name" value="PDDEXK_11"/>
</dbReference>
<organism evidence="2 3">
    <name type="scientific">Vibrio aestuarianus</name>
    <dbReference type="NCBI Taxonomy" id="28171"/>
    <lineage>
        <taxon>Bacteria</taxon>
        <taxon>Pseudomonadati</taxon>
        <taxon>Pseudomonadota</taxon>
        <taxon>Gammaproteobacteria</taxon>
        <taxon>Vibrionales</taxon>
        <taxon>Vibrionaceae</taxon>
        <taxon>Vibrio</taxon>
    </lineage>
</organism>
<feature type="domain" description="PD-(D/E)XK nuclease" evidence="1">
    <location>
        <begin position="6"/>
        <end position="130"/>
    </location>
</feature>
<dbReference type="RefSeq" id="WP_130191666.1">
    <property type="nucleotide sequence ID" value="NZ_JAKNAP010000049.1"/>
</dbReference>
<dbReference type="EMBL" id="JAKNAP010000049">
    <property type="protein sequence ID" value="MDE1358168.1"/>
    <property type="molecule type" value="Genomic_DNA"/>
</dbReference>
<name>A0A9X4FHE3_9VIBR</name>
<dbReference type="Proteomes" id="UP001140973">
    <property type="component" value="Unassembled WGS sequence"/>
</dbReference>
<comment type="caution">
    <text evidence="2">The sequence shown here is derived from an EMBL/GenBank/DDBJ whole genome shotgun (WGS) entry which is preliminary data.</text>
</comment>
<evidence type="ECO:0000313" key="3">
    <source>
        <dbReference type="Proteomes" id="UP001140973"/>
    </source>
</evidence>
<protein>
    <recommendedName>
        <fullName evidence="1">PD-(D/E)XK nuclease domain-containing protein</fullName>
    </recommendedName>
</protein>
<sequence length="139" mass="15513">MSRKHLLADISATLKSIGLTQNSTKQPFTFQSNVRYSSTLLPEKNDYAHFIVYTPQGSLQIAAKYQETSGTAIEKLAYTAMDAANSEHQEYLVVCGGQELLKHNRAVTFLNSRKDMAPKLHALEVSELSERLLGYFDVA</sequence>